<protein>
    <submittedName>
        <fullName evidence="1">Uncharacterized protein</fullName>
    </submittedName>
</protein>
<accession>A0A9W7CLC7</accession>
<proteinExistence type="predicted"/>
<dbReference type="Proteomes" id="UP001165082">
    <property type="component" value="Unassembled WGS sequence"/>
</dbReference>
<sequence>MWEGTVMTRSESGEVTFGLDKFKGQKGKKGWREVCERMEGEIYRTNRKWRRRGEGEKGEGGASTEF</sequence>
<name>A0A9W7CLC7_9STRA</name>
<keyword evidence="2" id="KW-1185">Reference proteome</keyword>
<dbReference type="EMBL" id="BRXZ01000227">
    <property type="protein sequence ID" value="GMI07815.1"/>
    <property type="molecule type" value="Genomic_DNA"/>
</dbReference>
<dbReference type="AlphaFoldDB" id="A0A9W7CLC7"/>
<evidence type="ECO:0000313" key="2">
    <source>
        <dbReference type="Proteomes" id="UP001165082"/>
    </source>
</evidence>
<reference evidence="1" key="1">
    <citation type="submission" date="2022-07" db="EMBL/GenBank/DDBJ databases">
        <title>Genome analysis of Parmales, a sister group of diatoms, reveals the evolutionary specialization of diatoms from phago-mixotrophs to photoautotrophs.</title>
        <authorList>
            <person name="Ban H."/>
            <person name="Sato S."/>
            <person name="Yoshikawa S."/>
            <person name="Kazumasa Y."/>
            <person name="Nakamura Y."/>
            <person name="Ichinomiya M."/>
            <person name="Saitoh K."/>
            <person name="Sato N."/>
            <person name="Blanc-Mathieu R."/>
            <person name="Endo H."/>
            <person name="Kuwata A."/>
            <person name="Ogata H."/>
        </authorList>
    </citation>
    <scope>NUCLEOTIDE SEQUENCE</scope>
</reference>
<organism evidence="1 2">
    <name type="scientific">Triparma retinervis</name>
    <dbReference type="NCBI Taxonomy" id="2557542"/>
    <lineage>
        <taxon>Eukaryota</taxon>
        <taxon>Sar</taxon>
        <taxon>Stramenopiles</taxon>
        <taxon>Ochrophyta</taxon>
        <taxon>Bolidophyceae</taxon>
        <taxon>Parmales</taxon>
        <taxon>Triparmaceae</taxon>
        <taxon>Triparma</taxon>
    </lineage>
</organism>
<dbReference type="OrthoDB" id="514248at2759"/>
<gene>
    <name evidence="1" type="ORF">TrRE_jg7233</name>
</gene>
<comment type="caution">
    <text evidence="1">The sequence shown here is derived from an EMBL/GenBank/DDBJ whole genome shotgun (WGS) entry which is preliminary data.</text>
</comment>
<evidence type="ECO:0000313" key="1">
    <source>
        <dbReference type="EMBL" id="GMI07815.1"/>
    </source>
</evidence>